<feature type="transmembrane region" description="Helical" evidence="1">
    <location>
        <begin position="37"/>
        <end position="59"/>
    </location>
</feature>
<proteinExistence type="predicted"/>
<gene>
    <name evidence="2" type="ORF">ebrios_19C</name>
</gene>
<keyword evidence="1" id="KW-0472">Membrane</keyword>
<dbReference type="EMBL" id="MG966531">
    <property type="protein sequence ID" value="AWL54349.1"/>
    <property type="molecule type" value="Genomic_DNA"/>
</dbReference>
<organism evidence="2 3">
    <name type="scientific">Escherichia phage Ebrios</name>
    <dbReference type="NCBI Taxonomy" id="2099356"/>
    <lineage>
        <taxon>Viruses</taxon>
        <taxon>Duplodnaviria</taxon>
        <taxon>Heunggongvirae</taxon>
        <taxon>Uroviricota</taxon>
        <taxon>Caudoviricetes</taxon>
        <taxon>Autographivirales</taxon>
        <taxon>Autotranscriptaviridae</taxon>
        <taxon>Studiervirinae</taxon>
        <taxon>Ebriosvirus</taxon>
        <taxon>Ebriosvirus ebrios</taxon>
        <taxon>Teseptimavirus ebrios</taxon>
    </lineage>
</organism>
<evidence type="ECO:0000313" key="3">
    <source>
        <dbReference type="Proteomes" id="UP000240985"/>
    </source>
</evidence>
<evidence type="ECO:0000256" key="1">
    <source>
        <dbReference type="SAM" id="Phobius"/>
    </source>
</evidence>
<keyword evidence="1" id="KW-0812">Transmembrane</keyword>
<name>A0A2S2HFJ4_9CAUD</name>
<dbReference type="Proteomes" id="UP000240985">
    <property type="component" value="Segment"/>
</dbReference>
<keyword evidence="1" id="KW-1133">Transmembrane helix</keyword>
<keyword evidence="3" id="KW-1185">Reference proteome</keyword>
<dbReference type="InterPro" id="IPR035148">
    <property type="entry name" value="DUF5480"/>
</dbReference>
<protein>
    <submittedName>
        <fullName evidence="2">Uncharacterized protein</fullName>
    </submittedName>
</protein>
<dbReference type="Pfam" id="PF17576">
    <property type="entry name" value="DUF5480"/>
    <property type="match status" value="1"/>
</dbReference>
<reference evidence="2 3" key="1">
    <citation type="submission" date="2018-02" db="EMBL/GenBank/DDBJ databases">
        <title>Complete Genome Sequence of Ebrios, a novel T7-like phage isolated from the Lagoon Ebrie in Abidjan.</title>
        <authorList>
            <person name="Ngazoa-Kakou S."/>
            <person name="Philippe C."/>
            <person name="Tremblay D.M."/>
            <person name="Loignon S."/>
            <person name="Koudou A."/>
            <person name="Abole A."/>
            <person name="Coulibaly D.N."/>
            <person name="Kan Kouassi S."/>
            <person name="Kouame-Sina M."/>
            <person name="Aoussi S."/>
            <person name="Dosso M."/>
            <person name="Moineau S."/>
        </authorList>
    </citation>
    <scope>NUCLEOTIDE SEQUENCE [LARGE SCALE GENOMIC DNA]</scope>
</reference>
<sequence length="98" mass="10578">MKKVALFLLLTSVVLGHYVNSLTLLLPLSATSKVTLLILSSCVFSSAALLAILVLLATWNTTRKPDGSNRLATLARKEKEILAGKAKRQAAQTFNTTH</sequence>
<accession>A0A2S2HFJ4</accession>
<evidence type="ECO:0000313" key="2">
    <source>
        <dbReference type="EMBL" id="AWL54349.1"/>
    </source>
</evidence>